<evidence type="ECO:0000313" key="3">
    <source>
        <dbReference type="Proteomes" id="UP000604046"/>
    </source>
</evidence>
<proteinExistence type="predicted"/>
<feature type="region of interest" description="Disordered" evidence="1">
    <location>
        <begin position="30"/>
        <end position="75"/>
    </location>
</feature>
<comment type="caution">
    <text evidence="2">The sequence shown here is derived from an EMBL/GenBank/DDBJ whole genome shotgun (WGS) entry which is preliminary data.</text>
</comment>
<gene>
    <name evidence="2" type="ORF">SNAT2548_LOCUS3176</name>
</gene>
<reference evidence="2" key="1">
    <citation type="submission" date="2021-02" db="EMBL/GenBank/DDBJ databases">
        <authorList>
            <person name="Dougan E. K."/>
            <person name="Rhodes N."/>
            <person name="Thang M."/>
            <person name="Chan C."/>
        </authorList>
    </citation>
    <scope>NUCLEOTIDE SEQUENCE</scope>
</reference>
<dbReference type="Proteomes" id="UP000604046">
    <property type="component" value="Unassembled WGS sequence"/>
</dbReference>
<feature type="compositionally biased region" description="Basic and acidic residues" evidence="1">
    <location>
        <begin position="35"/>
        <end position="44"/>
    </location>
</feature>
<sequence length="75" mass="8636">MYLFHRLLSLLTMMYNEHDQLTLCDFVRPKQRRQIQRDRSARGDGEEEGEASPRSPAETPKAKPKAKVQPKPKAG</sequence>
<organism evidence="2 3">
    <name type="scientific">Symbiodinium natans</name>
    <dbReference type="NCBI Taxonomy" id="878477"/>
    <lineage>
        <taxon>Eukaryota</taxon>
        <taxon>Sar</taxon>
        <taxon>Alveolata</taxon>
        <taxon>Dinophyceae</taxon>
        <taxon>Suessiales</taxon>
        <taxon>Symbiodiniaceae</taxon>
        <taxon>Symbiodinium</taxon>
    </lineage>
</organism>
<dbReference type="EMBL" id="CAJNDS010000194">
    <property type="protein sequence ID" value="CAE7025451.1"/>
    <property type="molecule type" value="Genomic_DNA"/>
</dbReference>
<dbReference type="AlphaFoldDB" id="A0A812I912"/>
<keyword evidence="3" id="KW-1185">Reference proteome</keyword>
<accession>A0A812I912</accession>
<evidence type="ECO:0000313" key="2">
    <source>
        <dbReference type="EMBL" id="CAE7025451.1"/>
    </source>
</evidence>
<evidence type="ECO:0000256" key="1">
    <source>
        <dbReference type="SAM" id="MobiDB-lite"/>
    </source>
</evidence>
<dbReference type="OrthoDB" id="448781at2759"/>
<feature type="compositionally biased region" description="Basic residues" evidence="1">
    <location>
        <begin position="62"/>
        <end position="75"/>
    </location>
</feature>
<protein>
    <submittedName>
        <fullName evidence="2">Uncharacterized protein</fullName>
    </submittedName>
</protein>
<name>A0A812I912_9DINO</name>